<sequence length="213" mass="23957">MLVVLLIFFTFWAENTDCASIFEALKTILFRNDSTELDDDAMSRIQQISALPQTSGNKTDEEEEKQWLSNKGQFVMRMPPWTKSNSSAQVFNRSMDGQVASSDFGGLDYDLEESFERMVTPPTSPDPWATGTLRSPRTGEDDDLDLAPTNPMQPEPPQITAAVDTFLIAKTAKPLTRKIYKTTTKSNHGYESAMEAKSIHKPIQRFSQSNILH</sequence>
<keyword evidence="4" id="KW-1185">Reference proteome</keyword>
<evidence type="ECO:0000313" key="3">
    <source>
        <dbReference type="EMBL" id="CAB3372048.1"/>
    </source>
</evidence>
<evidence type="ECO:0000256" key="1">
    <source>
        <dbReference type="SAM" id="MobiDB-lite"/>
    </source>
</evidence>
<protein>
    <submittedName>
        <fullName evidence="3">Uncharacterized protein</fullName>
    </submittedName>
</protein>
<gene>
    <name evidence="3" type="ORF">CLODIP_2_CD06509</name>
</gene>
<accession>A0A8S1CVJ7</accession>
<dbReference type="Proteomes" id="UP000494165">
    <property type="component" value="Unassembled WGS sequence"/>
</dbReference>
<feature type="chain" id="PRO_5035917531" evidence="2">
    <location>
        <begin position="19"/>
        <end position="213"/>
    </location>
</feature>
<feature type="signal peptide" evidence="2">
    <location>
        <begin position="1"/>
        <end position="18"/>
    </location>
</feature>
<feature type="region of interest" description="Disordered" evidence="1">
    <location>
        <begin position="118"/>
        <end position="155"/>
    </location>
</feature>
<dbReference type="EMBL" id="CADEPI010000068">
    <property type="protein sequence ID" value="CAB3372048.1"/>
    <property type="molecule type" value="Genomic_DNA"/>
</dbReference>
<evidence type="ECO:0000256" key="2">
    <source>
        <dbReference type="SAM" id="SignalP"/>
    </source>
</evidence>
<evidence type="ECO:0000313" key="4">
    <source>
        <dbReference type="Proteomes" id="UP000494165"/>
    </source>
</evidence>
<reference evidence="3 4" key="1">
    <citation type="submission" date="2020-04" db="EMBL/GenBank/DDBJ databases">
        <authorList>
            <person name="Alioto T."/>
            <person name="Alioto T."/>
            <person name="Gomez Garrido J."/>
        </authorList>
    </citation>
    <scope>NUCLEOTIDE SEQUENCE [LARGE SCALE GENOMIC DNA]</scope>
</reference>
<proteinExistence type="predicted"/>
<dbReference type="AlphaFoldDB" id="A0A8S1CVJ7"/>
<organism evidence="3 4">
    <name type="scientific">Cloeon dipterum</name>
    <dbReference type="NCBI Taxonomy" id="197152"/>
    <lineage>
        <taxon>Eukaryota</taxon>
        <taxon>Metazoa</taxon>
        <taxon>Ecdysozoa</taxon>
        <taxon>Arthropoda</taxon>
        <taxon>Hexapoda</taxon>
        <taxon>Insecta</taxon>
        <taxon>Pterygota</taxon>
        <taxon>Palaeoptera</taxon>
        <taxon>Ephemeroptera</taxon>
        <taxon>Pisciforma</taxon>
        <taxon>Baetidae</taxon>
        <taxon>Cloeon</taxon>
    </lineage>
</organism>
<comment type="caution">
    <text evidence="3">The sequence shown here is derived from an EMBL/GenBank/DDBJ whole genome shotgun (WGS) entry which is preliminary data.</text>
</comment>
<name>A0A8S1CVJ7_9INSE</name>
<keyword evidence="2" id="KW-0732">Signal</keyword>